<feature type="compositionally biased region" description="Basic and acidic residues" evidence="8">
    <location>
        <begin position="419"/>
        <end position="429"/>
    </location>
</feature>
<keyword evidence="2 7" id="KW-0812">Transmembrane</keyword>
<evidence type="ECO:0000313" key="10">
    <source>
        <dbReference type="Proteomes" id="UP000005835"/>
    </source>
</evidence>
<evidence type="ECO:0000256" key="1">
    <source>
        <dbReference type="ARBA" id="ARBA00022475"/>
    </source>
</evidence>
<dbReference type="EC" id="4.2.2.29" evidence="7"/>
<dbReference type="eggNOG" id="COG1559">
    <property type="taxonomic scope" value="Bacteria"/>
</dbReference>
<evidence type="ECO:0000256" key="8">
    <source>
        <dbReference type="SAM" id="MobiDB-lite"/>
    </source>
</evidence>
<comment type="function">
    <text evidence="7">Functions as a peptidoglycan terminase that cleaves nascent peptidoglycan strands endolytically to terminate their elongation.</text>
</comment>
<comment type="caution">
    <text evidence="9">The sequence shown here is derived from an EMBL/GenBank/DDBJ whole genome shotgun (WGS) entry which is preliminary data.</text>
</comment>
<evidence type="ECO:0000256" key="4">
    <source>
        <dbReference type="ARBA" id="ARBA00023136"/>
    </source>
</evidence>
<protein>
    <recommendedName>
        <fullName evidence="7">Endolytic murein transglycosylase</fullName>
        <ecNumber evidence="7">4.2.2.29</ecNumber>
    </recommendedName>
    <alternativeName>
        <fullName evidence="7">Peptidoglycan lytic transglycosylase</fullName>
    </alternativeName>
    <alternativeName>
        <fullName evidence="7">Peptidoglycan polymerization terminase</fullName>
    </alternativeName>
</protein>
<evidence type="ECO:0000256" key="6">
    <source>
        <dbReference type="ARBA" id="ARBA00023316"/>
    </source>
</evidence>
<gene>
    <name evidence="7" type="primary">mltG</name>
    <name evidence="9" type="ORF">HMPREF9465_01904</name>
</gene>
<dbReference type="HOGENOM" id="CLU_025574_0_2_4"/>
<dbReference type="HAMAP" id="MF_02065">
    <property type="entry name" value="MltG"/>
    <property type="match status" value="1"/>
</dbReference>
<dbReference type="GO" id="GO:0005886">
    <property type="term" value="C:plasma membrane"/>
    <property type="evidence" value="ECO:0007669"/>
    <property type="project" value="UniProtKB-SubCell"/>
</dbReference>
<feature type="compositionally biased region" description="Basic and acidic residues" evidence="8">
    <location>
        <begin position="39"/>
        <end position="68"/>
    </location>
</feature>
<comment type="subcellular location">
    <subcellularLocation>
        <location evidence="7">Cell inner membrane</location>
        <topology evidence="7">Single-pass membrane protein</topology>
    </subcellularLocation>
</comment>
<dbReference type="Proteomes" id="UP000005835">
    <property type="component" value="Unassembled WGS sequence"/>
</dbReference>
<evidence type="ECO:0000256" key="7">
    <source>
        <dbReference type="HAMAP-Rule" id="MF_02065"/>
    </source>
</evidence>
<keyword evidence="6 7" id="KW-0961">Cell wall biogenesis/degradation</keyword>
<dbReference type="Pfam" id="PF02618">
    <property type="entry name" value="YceG"/>
    <property type="match status" value="1"/>
</dbReference>
<dbReference type="Gene3D" id="3.30.160.60">
    <property type="entry name" value="Classic Zinc Finger"/>
    <property type="match status" value="1"/>
</dbReference>
<feature type="region of interest" description="Disordered" evidence="8">
    <location>
        <begin position="409"/>
        <end position="435"/>
    </location>
</feature>
<evidence type="ECO:0000256" key="5">
    <source>
        <dbReference type="ARBA" id="ARBA00023239"/>
    </source>
</evidence>
<comment type="similarity">
    <text evidence="7">Belongs to the transglycosylase MltG family.</text>
</comment>
<keyword evidence="7" id="KW-0997">Cell inner membrane</keyword>
<dbReference type="EMBL" id="ADMG01000041">
    <property type="protein sequence ID" value="EKB30490.1"/>
    <property type="molecule type" value="Genomic_DNA"/>
</dbReference>
<dbReference type="GO" id="GO:0009252">
    <property type="term" value="P:peptidoglycan biosynthetic process"/>
    <property type="evidence" value="ECO:0007669"/>
    <property type="project" value="UniProtKB-UniRule"/>
</dbReference>
<dbReference type="PANTHER" id="PTHR30518">
    <property type="entry name" value="ENDOLYTIC MUREIN TRANSGLYCOSYLASE"/>
    <property type="match status" value="1"/>
</dbReference>
<dbReference type="RefSeq" id="WP_005436450.1">
    <property type="nucleotide sequence ID" value="NZ_JH815519.1"/>
</dbReference>
<keyword evidence="3 7" id="KW-1133">Transmembrane helix</keyword>
<evidence type="ECO:0000256" key="2">
    <source>
        <dbReference type="ARBA" id="ARBA00022692"/>
    </source>
</evidence>
<feature type="region of interest" description="Disordered" evidence="8">
    <location>
        <begin position="1"/>
        <end position="74"/>
    </location>
</feature>
<dbReference type="NCBIfam" id="TIGR00247">
    <property type="entry name" value="endolytic transglycosylase MltG"/>
    <property type="match status" value="1"/>
</dbReference>
<dbReference type="STRING" id="742823.HMPREF9465_01904"/>
<dbReference type="PANTHER" id="PTHR30518:SF2">
    <property type="entry name" value="ENDOLYTIC MUREIN TRANSGLYCOSYLASE"/>
    <property type="match status" value="1"/>
</dbReference>
<feature type="site" description="Important for catalytic activity" evidence="7">
    <location>
        <position position="294"/>
    </location>
</feature>
<evidence type="ECO:0000256" key="3">
    <source>
        <dbReference type="ARBA" id="ARBA00022989"/>
    </source>
</evidence>
<evidence type="ECO:0000313" key="9">
    <source>
        <dbReference type="EMBL" id="EKB30490.1"/>
    </source>
</evidence>
<reference evidence="9 10" key="1">
    <citation type="submission" date="2012-05" db="EMBL/GenBank/DDBJ databases">
        <title>The Genome Sequence of Sutterella wadsworthensis 2_1_59BFAA.</title>
        <authorList>
            <consortium name="The Broad Institute Genome Sequencing Platform"/>
            <person name="Earl A."/>
            <person name="Ward D."/>
            <person name="Feldgarden M."/>
            <person name="Gevers D."/>
            <person name="Daigneault M."/>
            <person name="Strauss J."/>
            <person name="Allen-Vercoe E."/>
            <person name="Walker B."/>
            <person name="Young S.K."/>
            <person name="Zeng Q."/>
            <person name="Gargeya S."/>
            <person name="Fitzgerald M."/>
            <person name="Haas B."/>
            <person name="Abouelleil A."/>
            <person name="Alvarado L."/>
            <person name="Arachchi H.M."/>
            <person name="Berlin A.M."/>
            <person name="Chapman S.B."/>
            <person name="Goldberg J."/>
            <person name="Griggs A."/>
            <person name="Gujja S."/>
            <person name="Hansen M."/>
            <person name="Howarth C."/>
            <person name="Imamovic A."/>
            <person name="Larimer J."/>
            <person name="McCowen C."/>
            <person name="Montmayeur A."/>
            <person name="Murphy C."/>
            <person name="Neiman D."/>
            <person name="Pearson M."/>
            <person name="Priest M."/>
            <person name="Roberts A."/>
            <person name="Saif S."/>
            <person name="Shea T."/>
            <person name="Sisk P."/>
            <person name="Sykes S."/>
            <person name="Wortman J."/>
            <person name="Nusbaum C."/>
            <person name="Birren B."/>
        </authorList>
    </citation>
    <scope>NUCLEOTIDE SEQUENCE [LARGE SCALE GENOMIC DNA]</scope>
    <source>
        <strain evidence="9 10">2_1_59BFAA</strain>
    </source>
</reference>
<accession>K1JFV2</accession>
<keyword evidence="1 7" id="KW-1003">Cell membrane</keyword>
<dbReference type="Gene3D" id="3.30.1490.480">
    <property type="entry name" value="Endolytic murein transglycosylase"/>
    <property type="match status" value="1"/>
</dbReference>
<name>K1JFV2_9BURK</name>
<feature type="transmembrane region" description="Helical" evidence="7">
    <location>
        <begin position="76"/>
        <end position="95"/>
    </location>
</feature>
<dbReference type="CDD" id="cd08010">
    <property type="entry name" value="MltG_like"/>
    <property type="match status" value="1"/>
</dbReference>
<dbReference type="GO" id="GO:0008932">
    <property type="term" value="F:lytic endotransglycosylase activity"/>
    <property type="evidence" value="ECO:0007669"/>
    <property type="project" value="UniProtKB-UniRule"/>
</dbReference>
<organism evidence="9 10">
    <name type="scientific">Sutterella wadsworthensis 2_1_59BFAA</name>
    <dbReference type="NCBI Taxonomy" id="742823"/>
    <lineage>
        <taxon>Bacteria</taxon>
        <taxon>Pseudomonadati</taxon>
        <taxon>Pseudomonadota</taxon>
        <taxon>Betaproteobacteria</taxon>
        <taxon>Burkholderiales</taxon>
        <taxon>Sutterellaceae</taxon>
        <taxon>Sutterella</taxon>
    </lineage>
</organism>
<sequence>MTQEEKKNTEAAAPEAQEPAEQNAGTMAATALPRNQNEAQDKAQPEAKAEGAPDEKPEEKAGEKPAEKPRRRRRSLTLVAGGMLVVLCAAMGLRWEADQRVFERAVESATPDTAVRITVETGDSARRVMERLREAGLQVKDFDMRLAARLVKDHKLSSIHTGTYEFKPDLTPAGILETLARGPIVDQSLRIPDGAPVWEVLAIFRNATALKQTAASMPEAELRRALGIDAGSLEGWFAPDTYHYTSGSADLAVMKQAVAKQKALLAKAWESRSEAAKVKTPYEALTLASIIEKETGLATDRHLVSSVFNNRLSIGMPLQTDPTVIYGLGEKFSGNITRKDLQTPTPYNTYVIPALPPTPIAAPTWASIEAAVNPADTRFLYFVSKGDGSSHFSQSLAEHNRAVRQFILNRPKTQKKAKPKEPQPTKETARSITPV</sequence>
<keyword evidence="5 7" id="KW-0456">Lyase</keyword>
<dbReference type="PATRIC" id="fig|742823.3.peg.1897"/>
<proteinExistence type="inferred from homology"/>
<dbReference type="InterPro" id="IPR003770">
    <property type="entry name" value="MLTG-like"/>
</dbReference>
<comment type="catalytic activity">
    <reaction evidence="7">
        <text>a peptidoglycan chain = a peptidoglycan chain with N-acetyl-1,6-anhydromuramyl-[peptide] at the reducing end + a peptidoglycan chain with N-acetylglucosamine at the non-reducing end.</text>
        <dbReference type="EC" id="4.2.2.29"/>
    </reaction>
</comment>
<keyword evidence="10" id="KW-1185">Reference proteome</keyword>
<dbReference type="AlphaFoldDB" id="K1JFV2"/>
<dbReference type="GO" id="GO:0071555">
    <property type="term" value="P:cell wall organization"/>
    <property type="evidence" value="ECO:0007669"/>
    <property type="project" value="UniProtKB-KW"/>
</dbReference>
<keyword evidence="4 7" id="KW-0472">Membrane</keyword>
<feature type="compositionally biased region" description="Low complexity" evidence="8">
    <location>
        <begin position="10"/>
        <end position="22"/>
    </location>
</feature>